<evidence type="ECO:0000313" key="1">
    <source>
        <dbReference type="EMBL" id="KRK14722.1"/>
    </source>
</evidence>
<organism evidence="1 2">
    <name type="scientific">Loigolactobacillus coryniformis subsp. coryniformis KCTC 3167 = DSM 20001</name>
    <dbReference type="NCBI Taxonomy" id="913848"/>
    <lineage>
        <taxon>Bacteria</taxon>
        <taxon>Bacillati</taxon>
        <taxon>Bacillota</taxon>
        <taxon>Bacilli</taxon>
        <taxon>Lactobacillales</taxon>
        <taxon>Lactobacillaceae</taxon>
        <taxon>Loigolactobacillus</taxon>
    </lineage>
</organism>
<dbReference type="EMBL" id="AZCN01000069">
    <property type="protein sequence ID" value="KRK14722.1"/>
    <property type="molecule type" value="Genomic_DNA"/>
</dbReference>
<comment type="caution">
    <text evidence="1">The sequence shown here is derived from an EMBL/GenBank/DDBJ whole genome shotgun (WGS) entry which is preliminary data.</text>
</comment>
<name>A0A0R1F695_9LACO</name>
<proteinExistence type="predicted"/>
<dbReference type="Proteomes" id="UP000051181">
    <property type="component" value="Unassembled WGS sequence"/>
</dbReference>
<reference evidence="1 2" key="1">
    <citation type="journal article" date="2015" name="Genome Announc.">
        <title>Expanding the biotechnology potential of lactobacilli through comparative genomics of 213 strains and associated genera.</title>
        <authorList>
            <person name="Sun Z."/>
            <person name="Harris H.M."/>
            <person name="McCann A."/>
            <person name="Guo C."/>
            <person name="Argimon S."/>
            <person name="Zhang W."/>
            <person name="Yang X."/>
            <person name="Jeffery I.B."/>
            <person name="Cooney J.C."/>
            <person name="Kagawa T.F."/>
            <person name="Liu W."/>
            <person name="Song Y."/>
            <person name="Salvetti E."/>
            <person name="Wrobel A."/>
            <person name="Rasinkangas P."/>
            <person name="Parkhill J."/>
            <person name="Rea M.C."/>
            <person name="O'Sullivan O."/>
            <person name="Ritari J."/>
            <person name="Douillard F.P."/>
            <person name="Paul Ross R."/>
            <person name="Yang R."/>
            <person name="Briner A.E."/>
            <person name="Felis G.E."/>
            <person name="de Vos W.M."/>
            <person name="Barrangou R."/>
            <person name="Klaenhammer T.R."/>
            <person name="Caufield P.W."/>
            <person name="Cui Y."/>
            <person name="Zhang H."/>
            <person name="O'Toole P.W."/>
        </authorList>
    </citation>
    <scope>NUCLEOTIDE SEQUENCE [LARGE SCALE GENOMIC DNA]</scope>
    <source>
        <strain evidence="1 2">DSM 20001</strain>
    </source>
</reference>
<dbReference type="AlphaFoldDB" id="A0A0R1F695"/>
<gene>
    <name evidence="1" type="ORF">FD22_GL002145</name>
</gene>
<evidence type="ECO:0000313" key="2">
    <source>
        <dbReference type="Proteomes" id="UP000051181"/>
    </source>
</evidence>
<sequence>MSKQINYEISFTNLTADQAKQITNLVDDFKNDNGLQSVGMQGIEPGKNEVTHILAYGNK</sequence>
<dbReference type="GeneID" id="65917577"/>
<dbReference type="RefSeq" id="WP_010010694.1">
    <property type="nucleotide sequence ID" value="NZ_AZCN01000069.1"/>
</dbReference>
<protein>
    <submittedName>
        <fullName evidence="1">Uncharacterized protein</fullName>
    </submittedName>
</protein>
<dbReference type="PATRIC" id="fig|913848.6.peg.2193"/>
<accession>A0A0R1F695</accession>